<evidence type="ECO:0000256" key="13">
    <source>
        <dbReference type="RuleBase" id="RU361242"/>
    </source>
</evidence>
<dbReference type="Pfam" id="PF00652">
    <property type="entry name" value="Ricin_B_lectin"/>
    <property type="match status" value="1"/>
</dbReference>
<keyword evidence="11" id="KW-0325">Glycoprotein</keyword>
<evidence type="ECO:0000256" key="4">
    <source>
        <dbReference type="ARBA" id="ARBA00022692"/>
    </source>
</evidence>
<dbReference type="CDD" id="cd23440">
    <property type="entry name" value="beta-trefoil_Ricin_GALNT11"/>
    <property type="match status" value="1"/>
</dbReference>
<evidence type="ECO:0000256" key="10">
    <source>
        <dbReference type="ARBA" id="ARBA00023157"/>
    </source>
</evidence>
<evidence type="ECO:0000256" key="5">
    <source>
        <dbReference type="ARBA" id="ARBA00022734"/>
    </source>
</evidence>
<dbReference type="InterPro" id="IPR045885">
    <property type="entry name" value="GalNAc-T"/>
</dbReference>
<keyword evidence="12 13" id="KW-0464">Manganese</keyword>
<dbReference type="GO" id="GO:0030246">
    <property type="term" value="F:carbohydrate binding"/>
    <property type="evidence" value="ECO:0007669"/>
    <property type="project" value="UniProtKB-KW"/>
</dbReference>
<keyword evidence="8 13" id="KW-0333">Golgi apparatus</keyword>
<dbReference type="SUPFAM" id="SSF53448">
    <property type="entry name" value="Nucleotide-diphospho-sugar transferases"/>
    <property type="match status" value="1"/>
</dbReference>
<sequence>MNKKVFCCGFFFGVLLTWILSFYLYYTLNSPQSLKYKDLQKNIFNIHEFDENELSNNIINDDNSLSGKASYVKKKFRKEQLKRKQSQLLIDELTPVTIAQIPEFGIIRTAEDQFIRDEGYKTHAFNVLVSNQIGNHRNIPDTRNKICSSQKYDNQLPTASIIMCFYNEHLETLIRSINSVFERTPEQILKEIILVDDGSNIRDLKDELETKIKELKFHEKVRILRNAKREGLIRSRVYGSRNATAEVIIFLDSHIEVNVQWIEPLLNLIKHNRTVIAVPIIDIINADTFAYSSSPLVRGGFNWGLHFRWDMIPKSLLKTEKDFVGPFLSATMAGGLFAIDRKYFKEIGEYDMQMDEWGGENIEISFRQWQCGGSIQIIPCSRVGHVFRKRRPYGSVGSDDTMIKNSLRLAHTWMDEYVKYFLENQPTARGKEYGDISERLALREKLQCKSFKWYLENVYPEQALPGEKSKQELPQFQPWQKRKRNYIKTYMLRLSNTTLCATIEGLAKDKNSWRKGSRVELAQCLRVKSQMWYETEKSELVFGQLLCLEAQGSSLSQPLLNKCHEMGGDQQWHHRQAKESPIYNVATGTCLSALKAEKGAILQLAICENSPLVTWDLVQI</sequence>
<dbReference type="PROSITE" id="PS50231">
    <property type="entry name" value="RICIN_B_LECTIN"/>
    <property type="match status" value="1"/>
</dbReference>
<dbReference type="InterPro" id="IPR035992">
    <property type="entry name" value="Ricin_B-like_lectins"/>
</dbReference>
<keyword evidence="7" id="KW-1133">Transmembrane helix</keyword>
<evidence type="ECO:0000256" key="9">
    <source>
        <dbReference type="ARBA" id="ARBA00023136"/>
    </source>
</evidence>
<feature type="domain" description="Ricin B lectin" evidence="14">
    <location>
        <begin position="488"/>
        <end position="618"/>
    </location>
</feature>
<dbReference type="Gene3D" id="2.80.10.50">
    <property type="match status" value="1"/>
</dbReference>
<protein>
    <recommendedName>
        <fullName evidence="13">Polypeptide N-acetylgalactosaminyltransferase</fullName>
        <ecNumber evidence="13">2.4.1.-</ecNumber>
    </recommendedName>
    <alternativeName>
        <fullName evidence="13">Protein-UDP acetylgalactosaminyltransferase</fullName>
    </alternativeName>
</protein>
<dbReference type="EMBL" id="JADBJN010000001">
    <property type="protein sequence ID" value="KAG5680279.1"/>
    <property type="molecule type" value="Genomic_DNA"/>
</dbReference>
<comment type="caution">
    <text evidence="15">The sequence shown here is derived from an EMBL/GenBank/DDBJ whole genome shotgun (WGS) entry which is preliminary data.</text>
</comment>
<dbReference type="PANTHER" id="PTHR11675:SF63">
    <property type="entry name" value="POLYPEPTIDE N-ACETYLGALACTOSAMINYLTRANSFERASE"/>
    <property type="match status" value="1"/>
</dbReference>
<evidence type="ECO:0000313" key="16">
    <source>
        <dbReference type="Proteomes" id="UP001107558"/>
    </source>
</evidence>
<dbReference type="Pfam" id="PF00535">
    <property type="entry name" value="Glycos_transf_2"/>
    <property type="match status" value="1"/>
</dbReference>
<evidence type="ECO:0000256" key="8">
    <source>
        <dbReference type="ARBA" id="ARBA00023034"/>
    </source>
</evidence>
<dbReference type="GO" id="GO:0004653">
    <property type="term" value="F:polypeptide N-acetylgalactosaminyltransferase activity"/>
    <property type="evidence" value="ECO:0007669"/>
    <property type="project" value="TreeGrafter"/>
</dbReference>
<keyword evidence="13" id="KW-0328">Glycosyltransferase</keyword>
<evidence type="ECO:0000259" key="14">
    <source>
        <dbReference type="SMART" id="SM00458"/>
    </source>
</evidence>
<dbReference type="InterPro" id="IPR029044">
    <property type="entry name" value="Nucleotide-diphossugar_trans"/>
</dbReference>
<dbReference type="InterPro" id="IPR001173">
    <property type="entry name" value="Glyco_trans_2-like"/>
</dbReference>
<organism evidence="15 16">
    <name type="scientific">Polypedilum vanderplanki</name>
    <name type="common">Sleeping chironomid midge</name>
    <dbReference type="NCBI Taxonomy" id="319348"/>
    <lineage>
        <taxon>Eukaryota</taxon>
        <taxon>Metazoa</taxon>
        <taxon>Ecdysozoa</taxon>
        <taxon>Arthropoda</taxon>
        <taxon>Hexapoda</taxon>
        <taxon>Insecta</taxon>
        <taxon>Pterygota</taxon>
        <taxon>Neoptera</taxon>
        <taxon>Endopterygota</taxon>
        <taxon>Diptera</taxon>
        <taxon>Nematocera</taxon>
        <taxon>Chironomoidea</taxon>
        <taxon>Chironomidae</taxon>
        <taxon>Chironominae</taxon>
        <taxon>Polypedilum</taxon>
        <taxon>Polypedilum</taxon>
    </lineage>
</organism>
<comment type="cofactor">
    <cofactor evidence="1 13">
        <name>Mn(2+)</name>
        <dbReference type="ChEBI" id="CHEBI:29035"/>
    </cofactor>
</comment>
<keyword evidence="16" id="KW-1185">Reference proteome</keyword>
<dbReference type="GO" id="GO:0006493">
    <property type="term" value="P:protein O-linked glycosylation"/>
    <property type="evidence" value="ECO:0007669"/>
    <property type="project" value="TreeGrafter"/>
</dbReference>
<evidence type="ECO:0000256" key="12">
    <source>
        <dbReference type="ARBA" id="ARBA00023211"/>
    </source>
</evidence>
<evidence type="ECO:0000256" key="7">
    <source>
        <dbReference type="ARBA" id="ARBA00022989"/>
    </source>
</evidence>
<dbReference type="GO" id="GO:0000139">
    <property type="term" value="C:Golgi membrane"/>
    <property type="evidence" value="ECO:0007669"/>
    <property type="project" value="UniProtKB-SubCell"/>
</dbReference>
<evidence type="ECO:0000313" key="15">
    <source>
        <dbReference type="EMBL" id="KAG5680279.1"/>
    </source>
</evidence>
<dbReference type="Proteomes" id="UP001107558">
    <property type="component" value="Chromosome 1"/>
</dbReference>
<accession>A0A9J6CEB8</accession>
<dbReference type="GO" id="GO:0008593">
    <property type="term" value="P:regulation of Notch signaling pathway"/>
    <property type="evidence" value="ECO:0007669"/>
    <property type="project" value="TreeGrafter"/>
</dbReference>
<dbReference type="CDD" id="cd02510">
    <property type="entry name" value="pp-GalNAc-T"/>
    <property type="match status" value="1"/>
</dbReference>
<dbReference type="FunFam" id="3.90.550.10:FF:000053">
    <property type="entry name" value="Polypeptide N-acetylgalactosaminyltransferase"/>
    <property type="match status" value="1"/>
</dbReference>
<evidence type="ECO:0000256" key="6">
    <source>
        <dbReference type="ARBA" id="ARBA00022968"/>
    </source>
</evidence>
<dbReference type="InterPro" id="IPR000772">
    <property type="entry name" value="Ricin_B_lectin"/>
</dbReference>
<evidence type="ECO:0000256" key="1">
    <source>
        <dbReference type="ARBA" id="ARBA00001936"/>
    </source>
</evidence>
<evidence type="ECO:0000256" key="2">
    <source>
        <dbReference type="ARBA" id="ARBA00004323"/>
    </source>
</evidence>
<keyword evidence="5 13" id="KW-0430">Lectin</keyword>
<evidence type="ECO:0000256" key="3">
    <source>
        <dbReference type="ARBA" id="ARBA00005680"/>
    </source>
</evidence>
<comment type="similarity">
    <text evidence="3 13">Belongs to the glycosyltransferase 2 family. GalNAc-T subfamily.</text>
</comment>
<evidence type="ECO:0000256" key="11">
    <source>
        <dbReference type="ARBA" id="ARBA00023180"/>
    </source>
</evidence>
<dbReference type="Gene3D" id="3.90.550.10">
    <property type="entry name" value="Spore Coat Polysaccharide Biosynthesis Protein SpsA, Chain A"/>
    <property type="match status" value="1"/>
</dbReference>
<dbReference type="AlphaFoldDB" id="A0A9J6CEB8"/>
<dbReference type="GO" id="GO:0005112">
    <property type="term" value="F:Notch binding"/>
    <property type="evidence" value="ECO:0007669"/>
    <property type="project" value="TreeGrafter"/>
</dbReference>
<dbReference type="EC" id="2.4.1.-" evidence="13"/>
<comment type="pathway">
    <text evidence="13">Protein modification; protein glycosylation.</text>
</comment>
<comment type="subcellular location">
    <subcellularLocation>
        <location evidence="2 13">Golgi apparatus membrane</location>
        <topology evidence="2 13">Single-pass type II membrane protein</topology>
    </subcellularLocation>
</comment>
<keyword evidence="13" id="KW-0808">Transferase</keyword>
<keyword evidence="4" id="KW-0812">Transmembrane</keyword>
<keyword evidence="9" id="KW-0472">Membrane</keyword>
<dbReference type="PANTHER" id="PTHR11675">
    <property type="entry name" value="N-ACETYLGALACTOSAMINYLTRANSFERASE"/>
    <property type="match status" value="1"/>
</dbReference>
<gene>
    <name evidence="15" type="ORF">PVAND_009797</name>
</gene>
<dbReference type="SMART" id="SM00458">
    <property type="entry name" value="RICIN"/>
    <property type="match status" value="1"/>
</dbReference>
<reference evidence="15" key="1">
    <citation type="submission" date="2021-03" db="EMBL/GenBank/DDBJ databases">
        <title>Chromosome level genome of the anhydrobiotic midge Polypedilum vanderplanki.</title>
        <authorList>
            <person name="Yoshida Y."/>
            <person name="Kikawada T."/>
            <person name="Gusev O."/>
        </authorList>
    </citation>
    <scope>NUCLEOTIDE SEQUENCE</scope>
    <source>
        <strain evidence="15">NIAS01</strain>
        <tissue evidence="15">Whole body or cell culture</tissue>
    </source>
</reference>
<dbReference type="OrthoDB" id="9982049at2759"/>
<proteinExistence type="inferred from homology"/>
<dbReference type="SUPFAM" id="SSF50370">
    <property type="entry name" value="Ricin B-like lectins"/>
    <property type="match status" value="1"/>
</dbReference>
<name>A0A9J6CEB8_POLVA</name>
<keyword evidence="6" id="KW-0735">Signal-anchor</keyword>
<keyword evidence="10 13" id="KW-1015">Disulfide bond</keyword>